<name>A0A0J6TE80_9HYPH</name>
<dbReference type="AlphaFoldDB" id="A0A0J6TE80"/>
<evidence type="ECO:0000313" key="3">
    <source>
        <dbReference type="Proteomes" id="UP000036449"/>
    </source>
</evidence>
<feature type="region of interest" description="Disordered" evidence="1">
    <location>
        <begin position="1"/>
        <end position="40"/>
    </location>
</feature>
<evidence type="ECO:0000256" key="1">
    <source>
        <dbReference type="SAM" id="MobiDB-lite"/>
    </source>
</evidence>
<protein>
    <submittedName>
        <fullName evidence="2">Uncharacterized protein</fullName>
    </submittedName>
</protein>
<reference evidence="2 3" key="1">
    <citation type="submission" date="2015-03" db="EMBL/GenBank/DDBJ databases">
        <title>Genome sequencing of Methylobacterium tarhaniae DSM 25844.</title>
        <authorList>
            <person name="Chaudhry V."/>
            <person name="Patil P.B."/>
        </authorList>
    </citation>
    <scope>NUCLEOTIDE SEQUENCE [LARGE SCALE GENOMIC DNA]</scope>
    <source>
        <strain evidence="2 3">DSM 25844</strain>
    </source>
</reference>
<feature type="compositionally biased region" description="Basic and acidic residues" evidence="1">
    <location>
        <begin position="108"/>
        <end position="117"/>
    </location>
</feature>
<evidence type="ECO:0000313" key="2">
    <source>
        <dbReference type="EMBL" id="KMO44209.1"/>
    </source>
</evidence>
<dbReference type="EMBL" id="LABZ01000025">
    <property type="protein sequence ID" value="KMO44209.1"/>
    <property type="molecule type" value="Genomic_DNA"/>
</dbReference>
<feature type="compositionally biased region" description="Polar residues" evidence="1">
    <location>
        <begin position="156"/>
        <end position="166"/>
    </location>
</feature>
<feature type="compositionally biased region" description="Basic and acidic residues" evidence="1">
    <location>
        <begin position="140"/>
        <end position="155"/>
    </location>
</feature>
<accession>A0A0J6TE80</accession>
<dbReference type="Proteomes" id="UP000036449">
    <property type="component" value="Unassembled WGS sequence"/>
</dbReference>
<keyword evidence="3" id="KW-1185">Reference proteome</keyword>
<sequence>MSQEHVGHPGASRLAAQVIDEGEDQRSGGGIGEAEAEPAPTRCLDHITDAAELIGPAAEMLRIEQRRHEEGAAGLRDGHRVIAREHRVLVRAVKDDDEALDVSAIGAVDRDPQDSTGDRNLPVRPARRQRLRSSRAGRCGGERQDDGDGCPRHAEQISQKRPTVLQ</sequence>
<proteinExistence type="predicted"/>
<gene>
    <name evidence="2" type="ORF">VQ03_04605</name>
</gene>
<comment type="caution">
    <text evidence="2">The sequence shown here is derived from an EMBL/GenBank/DDBJ whole genome shotgun (WGS) entry which is preliminary data.</text>
</comment>
<feature type="compositionally biased region" description="Basic residues" evidence="1">
    <location>
        <begin position="125"/>
        <end position="135"/>
    </location>
</feature>
<organism evidence="2 3">
    <name type="scientific">Methylobacterium tarhaniae</name>
    <dbReference type="NCBI Taxonomy" id="1187852"/>
    <lineage>
        <taxon>Bacteria</taxon>
        <taxon>Pseudomonadati</taxon>
        <taxon>Pseudomonadota</taxon>
        <taxon>Alphaproteobacteria</taxon>
        <taxon>Hyphomicrobiales</taxon>
        <taxon>Methylobacteriaceae</taxon>
        <taxon>Methylobacterium</taxon>
    </lineage>
</organism>
<feature type="region of interest" description="Disordered" evidence="1">
    <location>
        <begin position="100"/>
        <end position="166"/>
    </location>
</feature>